<protein>
    <submittedName>
        <fullName evidence="1">Uncharacterized protein</fullName>
    </submittedName>
</protein>
<reference evidence="1 2" key="1">
    <citation type="journal article" date="2018" name="IMA Fungus">
        <title>IMA Genome-F 10: Nine draft genome sequences of Claviceps purpurea s.lat., including C. arundinis, C. humidiphila, and C. cf. spartinae, pseudomolecules for the pitch canker pathogen Fusarium circinatum, draft genome of Davidsoniella eucalypti, Grosmannia galeiformis, Quambalaria eucalypti, and Teratosphaeria destructans.</title>
        <authorList>
            <person name="Wingfield B.D."/>
            <person name="Liu M."/>
            <person name="Nguyen H.D."/>
            <person name="Lane F.A."/>
            <person name="Morgan S.W."/>
            <person name="De Vos L."/>
            <person name="Wilken P.M."/>
            <person name="Duong T.A."/>
            <person name="Aylward J."/>
            <person name="Coetzee M.P."/>
            <person name="Dadej K."/>
            <person name="De Beer Z.W."/>
            <person name="Findlay W."/>
            <person name="Havenga M."/>
            <person name="Kolarik M."/>
            <person name="Menzies J.G."/>
            <person name="Naidoo K."/>
            <person name="Pochopski O."/>
            <person name="Shoukouhi P."/>
            <person name="Santana Q.C."/>
            <person name="Seifert K.A."/>
            <person name="Soal N."/>
            <person name="Steenkamp E.T."/>
            <person name="Tatham C.T."/>
            <person name="van der Nest M.A."/>
            <person name="Wingfield M.J."/>
        </authorList>
    </citation>
    <scope>NUCLEOTIDE SEQUENCE [LARGE SCALE GENOMIC DNA]</scope>
    <source>
        <strain evidence="1">CMW44962</strain>
    </source>
</reference>
<evidence type="ECO:0000313" key="2">
    <source>
        <dbReference type="Proteomes" id="UP001138500"/>
    </source>
</evidence>
<accession>A0A9W7SQ77</accession>
<dbReference type="EMBL" id="RIBY02001978">
    <property type="protein sequence ID" value="KAH9826515.1"/>
    <property type="molecule type" value="Genomic_DNA"/>
</dbReference>
<organism evidence="1 2">
    <name type="scientific">Teratosphaeria destructans</name>
    <dbReference type="NCBI Taxonomy" id="418781"/>
    <lineage>
        <taxon>Eukaryota</taxon>
        <taxon>Fungi</taxon>
        <taxon>Dikarya</taxon>
        <taxon>Ascomycota</taxon>
        <taxon>Pezizomycotina</taxon>
        <taxon>Dothideomycetes</taxon>
        <taxon>Dothideomycetidae</taxon>
        <taxon>Mycosphaerellales</taxon>
        <taxon>Teratosphaeriaceae</taxon>
        <taxon>Teratosphaeria</taxon>
    </lineage>
</organism>
<gene>
    <name evidence="1" type="ORF">Tdes44962_MAKER00479</name>
</gene>
<name>A0A9W7SQ77_9PEZI</name>
<evidence type="ECO:0000313" key="1">
    <source>
        <dbReference type="EMBL" id="KAH9826515.1"/>
    </source>
</evidence>
<comment type="caution">
    <text evidence="1">The sequence shown here is derived from an EMBL/GenBank/DDBJ whole genome shotgun (WGS) entry which is preliminary data.</text>
</comment>
<keyword evidence="2" id="KW-1185">Reference proteome</keyword>
<proteinExistence type="predicted"/>
<sequence length="87" mass="9584">MADIQSARLQVSDGQSDDGFLRIQAMSYIQHLNAVQYGLKGWTTVIALGCAQCDPAMPQCRDAMSLWTRIQCISSDTMESEAKRNVG</sequence>
<reference evidence="1 2" key="2">
    <citation type="journal article" date="2021" name="Curr. Genet.">
        <title>Genetic response to nitrogen starvation in the aggressive Eucalyptus foliar pathogen Teratosphaeria destructans.</title>
        <authorList>
            <person name="Havenga M."/>
            <person name="Wingfield B.D."/>
            <person name="Wingfield M.J."/>
            <person name="Dreyer L.L."/>
            <person name="Roets F."/>
            <person name="Aylward J."/>
        </authorList>
    </citation>
    <scope>NUCLEOTIDE SEQUENCE [LARGE SCALE GENOMIC DNA]</scope>
    <source>
        <strain evidence="1">CMW44962</strain>
    </source>
</reference>
<dbReference type="AlphaFoldDB" id="A0A9W7SQ77"/>
<dbReference type="Proteomes" id="UP001138500">
    <property type="component" value="Unassembled WGS sequence"/>
</dbReference>